<gene>
    <name evidence="1" type="ORF">ACD_49C00077G0006</name>
</gene>
<reference evidence="1" key="1">
    <citation type="journal article" date="2012" name="Science">
        <title>Fermentation, hydrogen, and sulfur metabolism in multiple uncultivated bacterial phyla.</title>
        <authorList>
            <person name="Wrighton K.C."/>
            <person name="Thomas B.C."/>
            <person name="Sharon I."/>
            <person name="Miller C.S."/>
            <person name="Castelle C.J."/>
            <person name="VerBerkmoes N.C."/>
            <person name="Wilkins M.J."/>
            <person name="Hettich R.L."/>
            <person name="Lipton M.S."/>
            <person name="Williams K.H."/>
            <person name="Long P.E."/>
            <person name="Banfield J.F."/>
        </authorList>
    </citation>
    <scope>NUCLEOTIDE SEQUENCE [LARGE SCALE GENOMIC DNA]</scope>
</reference>
<comment type="caution">
    <text evidence="1">The sequence shown here is derived from an EMBL/GenBank/DDBJ whole genome shotgun (WGS) entry which is preliminary data.</text>
</comment>
<evidence type="ECO:0008006" key="2">
    <source>
        <dbReference type="Google" id="ProtNLM"/>
    </source>
</evidence>
<proteinExistence type="predicted"/>
<name>K2BAT8_9BACT</name>
<accession>K2BAT8</accession>
<dbReference type="EMBL" id="AMFJ01021663">
    <property type="protein sequence ID" value="EKD65878.1"/>
    <property type="molecule type" value="Genomic_DNA"/>
</dbReference>
<protein>
    <recommendedName>
        <fullName evidence="2">30S ribosomal protein S21</fullName>
    </recommendedName>
</protein>
<organism evidence="1">
    <name type="scientific">uncultured bacterium</name>
    <name type="common">gcode 4</name>
    <dbReference type="NCBI Taxonomy" id="1234023"/>
    <lineage>
        <taxon>Bacteria</taxon>
        <taxon>environmental samples</taxon>
    </lineage>
</organism>
<sequence length="64" mass="8072">MLIYAFKKKTESNEKLILRYKKMFFQTRVANKLRNERYNVRDLSKRKIREKAIIRENYRFLNKK</sequence>
<evidence type="ECO:0000313" key="1">
    <source>
        <dbReference type="EMBL" id="EKD65878.1"/>
    </source>
</evidence>
<dbReference type="AlphaFoldDB" id="K2BAT8"/>